<gene>
    <name evidence="2" type="ORF">GGD50_003768</name>
</gene>
<dbReference type="SUPFAM" id="SSF55729">
    <property type="entry name" value="Acyl-CoA N-acyltransferases (Nat)"/>
    <property type="match status" value="1"/>
</dbReference>
<dbReference type="GO" id="GO:0016747">
    <property type="term" value="F:acyltransferase activity, transferring groups other than amino-acyl groups"/>
    <property type="evidence" value="ECO:0007669"/>
    <property type="project" value="InterPro"/>
</dbReference>
<accession>A0A7W8XTM9</accession>
<evidence type="ECO:0000313" key="2">
    <source>
        <dbReference type="EMBL" id="MBB5575139.1"/>
    </source>
</evidence>
<organism evidence="2 3">
    <name type="scientific">Rhizobium paranaense</name>
    <dbReference type="NCBI Taxonomy" id="1650438"/>
    <lineage>
        <taxon>Bacteria</taxon>
        <taxon>Pseudomonadati</taxon>
        <taxon>Pseudomonadota</taxon>
        <taxon>Alphaproteobacteria</taxon>
        <taxon>Hyphomicrobiales</taxon>
        <taxon>Rhizobiaceae</taxon>
        <taxon>Rhizobium/Agrobacterium group</taxon>
        <taxon>Rhizobium</taxon>
    </lineage>
</organism>
<sequence>MPKATIAILDNPSEEDHQAIVNPLLAFNNAQTGDDGYEQIAIMLKNEAGSAVGGLWAKLYYDWLFVELLFVPENLRGEDFGTKLLAQAEQIARQKTCVGIWLDTFSFQAPGFYEKNGYERFGTLEDYPKGRARIFFRKVF</sequence>
<dbReference type="InterPro" id="IPR000182">
    <property type="entry name" value="GNAT_dom"/>
</dbReference>
<dbReference type="CDD" id="cd04301">
    <property type="entry name" value="NAT_SF"/>
    <property type="match status" value="1"/>
</dbReference>
<dbReference type="InterPro" id="IPR016181">
    <property type="entry name" value="Acyl_CoA_acyltransferase"/>
</dbReference>
<dbReference type="Gene3D" id="3.40.630.30">
    <property type="match status" value="1"/>
</dbReference>
<keyword evidence="2" id="KW-0808">Transferase</keyword>
<dbReference type="Proteomes" id="UP000549882">
    <property type="component" value="Unassembled WGS sequence"/>
</dbReference>
<comment type="caution">
    <text evidence="2">The sequence shown here is derived from an EMBL/GenBank/DDBJ whole genome shotgun (WGS) entry which is preliminary data.</text>
</comment>
<reference evidence="2 3" key="1">
    <citation type="submission" date="2020-08" db="EMBL/GenBank/DDBJ databases">
        <title>Genomic Encyclopedia of Type Strains, Phase IV (KMG-V): Genome sequencing to study the core and pangenomes of soil and plant-associated prokaryotes.</title>
        <authorList>
            <person name="Whitman W."/>
        </authorList>
    </citation>
    <scope>NUCLEOTIDE SEQUENCE [LARGE SCALE GENOMIC DNA]</scope>
    <source>
        <strain evidence="2 3">SEMIA 4064</strain>
    </source>
</reference>
<protein>
    <submittedName>
        <fullName evidence="2">GNAT superfamily N-acetyltransferase</fullName>
    </submittedName>
</protein>
<evidence type="ECO:0000259" key="1">
    <source>
        <dbReference type="PROSITE" id="PS51186"/>
    </source>
</evidence>
<name>A0A7W8XTM9_9HYPH</name>
<dbReference type="Pfam" id="PF00583">
    <property type="entry name" value="Acetyltransf_1"/>
    <property type="match status" value="1"/>
</dbReference>
<dbReference type="AlphaFoldDB" id="A0A7W8XTM9"/>
<dbReference type="EMBL" id="JACHBI010000007">
    <property type="protein sequence ID" value="MBB5575139.1"/>
    <property type="molecule type" value="Genomic_DNA"/>
</dbReference>
<dbReference type="RefSeq" id="WP_107106841.1">
    <property type="nucleotide sequence ID" value="NZ_JACHBI010000007.1"/>
</dbReference>
<dbReference type="PROSITE" id="PS51186">
    <property type="entry name" value="GNAT"/>
    <property type="match status" value="1"/>
</dbReference>
<feature type="domain" description="N-acetyltransferase" evidence="1">
    <location>
        <begin position="4"/>
        <end position="140"/>
    </location>
</feature>
<proteinExistence type="predicted"/>
<keyword evidence="3" id="KW-1185">Reference proteome</keyword>
<evidence type="ECO:0000313" key="3">
    <source>
        <dbReference type="Proteomes" id="UP000549882"/>
    </source>
</evidence>